<keyword evidence="1" id="KW-0812">Transmembrane</keyword>
<keyword evidence="1" id="KW-1133">Transmembrane helix</keyword>
<reference evidence="2 3" key="1">
    <citation type="submission" date="2019-02" db="EMBL/GenBank/DDBJ databases">
        <authorList>
            <person name="Li Y."/>
        </authorList>
    </citation>
    <scope>NUCLEOTIDE SEQUENCE [LARGE SCALE GENOMIC DNA]</scope>
    <source>
        <strain evidence="2 3">3-7</strain>
    </source>
</reference>
<feature type="transmembrane region" description="Helical" evidence="1">
    <location>
        <begin position="290"/>
        <end position="311"/>
    </location>
</feature>
<protein>
    <submittedName>
        <fullName evidence="2">Uncharacterized protein</fullName>
    </submittedName>
</protein>
<evidence type="ECO:0000313" key="3">
    <source>
        <dbReference type="Proteomes" id="UP000292085"/>
    </source>
</evidence>
<keyword evidence="1" id="KW-0472">Membrane</keyword>
<evidence type="ECO:0000313" key="2">
    <source>
        <dbReference type="EMBL" id="RZF64328.1"/>
    </source>
</evidence>
<accession>A0A4V2DDA7</accession>
<name>A0A4V2DDA7_9SPHN</name>
<feature type="transmembrane region" description="Helical" evidence="1">
    <location>
        <begin position="360"/>
        <end position="382"/>
    </location>
</feature>
<organism evidence="2 3">
    <name type="scientific">Sphingomonas populi</name>
    <dbReference type="NCBI Taxonomy" id="2484750"/>
    <lineage>
        <taxon>Bacteria</taxon>
        <taxon>Pseudomonadati</taxon>
        <taxon>Pseudomonadota</taxon>
        <taxon>Alphaproteobacteria</taxon>
        <taxon>Sphingomonadales</taxon>
        <taxon>Sphingomonadaceae</taxon>
        <taxon>Sphingomonas</taxon>
    </lineage>
</organism>
<dbReference type="AlphaFoldDB" id="A0A4V2DDA7"/>
<dbReference type="Proteomes" id="UP000292085">
    <property type="component" value="Unassembled WGS sequence"/>
</dbReference>
<gene>
    <name evidence="2" type="ORF">EWE75_11250</name>
</gene>
<sequence length="394" mass="42398">MADVGFADLVDIYRHTRFDGNGGGTLTIATPGIAATLRAIEADQSLYDLTQVSLVEPVDPVVGSQVAINVAAPNLKLGILADTFEKLFLAPGAAFVEPVSYFVIDGGHASGDAPAPPVLLAYRAMLAVIALLKEAASYVIELQRELVFIGAESVVVPIKFREADLTPSLTGAAGRLGTLFADPLHTQEKAELLAAAVIELAGGQRIDRRFQFIVSNLEQVCDEVEKGYRLFVSSFSYSKIRKEIETARLDYINKIHKTIVDIQGQLLGIPVATIVVVSQLKLSKGCGVEFWTNCAVLLGTWIFVILLWLAVRNQWYTLSMLAGEITGQRARLDDDYAAVSDDFVDVFDDLDARIEWHRKVLVGVSGLALAGAVLATVAFLMLTKTGSASCLVGG</sequence>
<dbReference type="OrthoDB" id="7553681at2"/>
<keyword evidence="3" id="KW-1185">Reference proteome</keyword>
<dbReference type="RefSeq" id="WP_130157447.1">
    <property type="nucleotide sequence ID" value="NZ_SGIS01000015.1"/>
</dbReference>
<dbReference type="EMBL" id="SGIS01000015">
    <property type="protein sequence ID" value="RZF64328.1"/>
    <property type="molecule type" value="Genomic_DNA"/>
</dbReference>
<evidence type="ECO:0000256" key="1">
    <source>
        <dbReference type="SAM" id="Phobius"/>
    </source>
</evidence>
<proteinExistence type="predicted"/>
<comment type="caution">
    <text evidence="2">The sequence shown here is derived from an EMBL/GenBank/DDBJ whole genome shotgun (WGS) entry which is preliminary data.</text>
</comment>